<evidence type="ECO:0000256" key="9">
    <source>
        <dbReference type="ARBA" id="ARBA00023235"/>
    </source>
</evidence>
<evidence type="ECO:0000256" key="11">
    <source>
        <dbReference type="SAM" id="Phobius"/>
    </source>
</evidence>
<dbReference type="EC" id="5.1.3.2" evidence="6"/>
<dbReference type="Proteomes" id="UP001372834">
    <property type="component" value="Unassembled WGS sequence"/>
</dbReference>
<keyword evidence="11" id="KW-1133">Transmembrane helix</keyword>
<evidence type="ECO:0000256" key="8">
    <source>
        <dbReference type="ARBA" id="ARBA00023144"/>
    </source>
</evidence>
<keyword evidence="11" id="KW-0812">Transmembrane</keyword>
<comment type="caution">
    <text evidence="13">The sequence shown here is derived from an EMBL/GenBank/DDBJ whole genome shotgun (WGS) entry which is preliminary data.</text>
</comment>
<dbReference type="EMBL" id="JAWJWE010000006">
    <property type="protein sequence ID" value="KAK6632897.1"/>
    <property type="molecule type" value="Genomic_DNA"/>
</dbReference>
<dbReference type="Pfam" id="PF01370">
    <property type="entry name" value="Epimerase"/>
    <property type="match status" value="1"/>
</dbReference>
<dbReference type="InterPro" id="IPR001509">
    <property type="entry name" value="Epimerase_deHydtase"/>
</dbReference>
<dbReference type="GO" id="GO:0003974">
    <property type="term" value="F:UDP-N-acetylglucosamine 4-epimerase activity"/>
    <property type="evidence" value="ECO:0007669"/>
    <property type="project" value="UniProtKB-EC"/>
</dbReference>
<keyword evidence="8" id="KW-0299">Galactose metabolism</keyword>
<dbReference type="Gene3D" id="3.40.50.720">
    <property type="entry name" value="NAD(P)-binding Rossmann-like Domain"/>
    <property type="match status" value="1"/>
</dbReference>
<dbReference type="EC" id="5.1.3.7" evidence="5"/>
<evidence type="ECO:0000256" key="5">
    <source>
        <dbReference type="ARBA" id="ARBA00013175"/>
    </source>
</evidence>
<comment type="cofactor">
    <cofactor evidence="3">
        <name>NAD(+)</name>
        <dbReference type="ChEBI" id="CHEBI:57540"/>
    </cofactor>
</comment>
<feature type="domain" description="NAD-dependent epimerase/dehydratase" evidence="12">
    <location>
        <begin position="49"/>
        <end position="318"/>
    </location>
</feature>
<dbReference type="InterPro" id="IPR005886">
    <property type="entry name" value="UDP_G4E"/>
</dbReference>
<dbReference type="Gene3D" id="3.90.25.10">
    <property type="entry name" value="UDP-galactose 4-epimerase, domain 1"/>
    <property type="match status" value="1"/>
</dbReference>
<name>A0AAN8P5E4_POLSC</name>
<proteinExistence type="predicted"/>
<keyword evidence="9" id="KW-0413">Isomerase</keyword>
<evidence type="ECO:0000256" key="10">
    <source>
        <dbReference type="ARBA" id="ARBA00031827"/>
    </source>
</evidence>
<dbReference type="PRINTS" id="PR01713">
    <property type="entry name" value="NUCEPIMERASE"/>
</dbReference>
<comment type="pathway">
    <text evidence="4">Carbohydrate metabolism; galactose metabolism.</text>
</comment>
<keyword evidence="8" id="KW-0119">Carbohydrate metabolism</keyword>
<evidence type="ECO:0000259" key="12">
    <source>
        <dbReference type="Pfam" id="PF01370"/>
    </source>
</evidence>
<feature type="transmembrane region" description="Helical" evidence="11">
    <location>
        <begin position="7"/>
        <end position="25"/>
    </location>
</feature>
<accession>A0AAN8P5E4</accession>
<reference evidence="13 14" key="1">
    <citation type="submission" date="2023-10" db="EMBL/GenBank/DDBJ databases">
        <title>Genomes of two closely related lineages of the louse Polyplax serrata with different host specificities.</title>
        <authorList>
            <person name="Martinu J."/>
            <person name="Tarabai H."/>
            <person name="Stefka J."/>
            <person name="Hypsa V."/>
        </authorList>
    </citation>
    <scope>NUCLEOTIDE SEQUENCE [LARGE SCALE GENOMIC DNA]</scope>
    <source>
        <strain evidence="13">HR10_N</strain>
    </source>
</reference>
<evidence type="ECO:0000256" key="1">
    <source>
        <dbReference type="ARBA" id="ARBA00000014"/>
    </source>
</evidence>
<evidence type="ECO:0000256" key="2">
    <source>
        <dbReference type="ARBA" id="ARBA00000083"/>
    </source>
</evidence>
<dbReference type="NCBIfam" id="NF007956">
    <property type="entry name" value="PRK10675.1"/>
    <property type="match status" value="1"/>
</dbReference>
<evidence type="ECO:0000256" key="4">
    <source>
        <dbReference type="ARBA" id="ARBA00004947"/>
    </source>
</evidence>
<keyword evidence="11" id="KW-0472">Membrane</keyword>
<dbReference type="NCBIfam" id="TIGR01179">
    <property type="entry name" value="galE"/>
    <property type="match status" value="1"/>
</dbReference>
<evidence type="ECO:0000313" key="13">
    <source>
        <dbReference type="EMBL" id="KAK6632897.1"/>
    </source>
</evidence>
<protein>
    <recommendedName>
        <fullName evidence="10">UDP-N-acetylglucosamine 4-epimerase</fullName>
        <ecNumber evidence="6">5.1.3.2</ecNumber>
        <ecNumber evidence="5">5.1.3.7</ecNumber>
    </recommendedName>
</protein>
<dbReference type="PANTHER" id="PTHR43725">
    <property type="entry name" value="UDP-GLUCOSE 4-EPIMERASE"/>
    <property type="match status" value="1"/>
</dbReference>
<dbReference type="AlphaFoldDB" id="A0AAN8P5E4"/>
<dbReference type="GO" id="GO:0003978">
    <property type="term" value="F:UDP-glucose 4-epimerase activity"/>
    <property type="evidence" value="ECO:0007669"/>
    <property type="project" value="UniProtKB-EC"/>
</dbReference>
<sequence length="404" mass="44771">MSSDDHKTLLFGFGIVIVLLISIFGKDLWKIDSPLVEVEQGSMTGSWTVLVTGGAGFVGAHTVIPMLNHGYNVIVLDNLVNAFLEASAKKPEALKRVEQITGREVTFYNVDIKDSEALSLIFQKHSIDCIIHFAALKAVGESCEKPLEYYKNNVIGSINLLEAMKEHNVRKLVYSSSATIYGTPKTLPIREDHPTGQNITNPYGKTKFVVEEMMKDLCNSDGSWSIISLRYFNPVGAHSSGQLGEDPMGIPNNLMPYISKVAVGKLDKLKVFGKDYNTHDGTGERDYIHIEDLADGHLKALNKLEKSSGLGFKAYNLGTGNGYTVLEVIETFKKVSGRDIKYEIVGRRTGDIDSSYADASLAQKELHWSAKRNLVDMCRLCLVPISGFDTWRWQSQNPNGFRPS</sequence>
<evidence type="ECO:0000256" key="7">
    <source>
        <dbReference type="ARBA" id="ARBA00023027"/>
    </source>
</evidence>
<dbReference type="InterPro" id="IPR036291">
    <property type="entry name" value="NAD(P)-bd_dom_sf"/>
</dbReference>
<dbReference type="SUPFAM" id="SSF51735">
    <property type="entry name" value="NAD(P)-binding Rossmann-fold domains"/>
    <property type="match status" value="1"/>
</dbReference>
<dbReference type="PANTHER" id="PTHR43725:SF47">
    <property type="entry name" value="UDP-GLUCOSE 4-EPIMERASE"/>
    <property type="match status" value="1"/>
</dbReference>
<dbReference type="CDD" id="cd05247">
    <property type="entry name" value="UDP_G4E_1_SDR_e"/>
    <property type="match status" value="1"/>
</dbReference>
<evidence type="ECO:0000256" key="3">
    <source>
        <dbReference type="ARBA" id="ARBA00001911"/>
    </source>
</evidence>
<evidence type="ECO:0000313" key="14">
    <source>
        <dbReference type="Proteomes" id="UP001372834"/>
    </source>
</evidence>
<dbReference type="GO" id="GO:0005829">
    <property type="term" value="C:cytosol"/>
    <property type="evidence" value="ECO:0007669"/>
    <property type="project" value="TreeGrafter"/>
</dbReference>
<evidence type="ECO:0000256" key="6">
    <source>
        <dbReference type="ARBA" id="ARBA00013189"/>
    </source>
</evidence>
<comment type="catalytic activity">
    <reaction evidence="1">
        <text>UDP-N-acetyl-alpha-D-glucosamine = UDP-N-acetyl-alpha-D-galactosamine</text>
        <dbReference type="Rhea" id="RHEA:20517"/>
        <dbReference type="ChEBI" id="CHEBI:57705"/>
        <dbReference type="ChEBI" id="CHEBI:67138"/>
        <dbReference type="EC" id="5.1.3.7"/>
    </reaction>
</comment>
<dbReference type="GO" id="GO:0033499">
    <property type="term" value="P:galactose catabolic process via UDP-galactose, Leloir pathway"/>
    <property type="evidence" value="ECO:0007669"/>
    <property type="project" value="TreeGrafter"/>
</dbReference>
<comment type="catalytic activity">
    <reaction evidence="2">
        <text>UDP-alpha-D-glucose = UDP-alpha-D-galactose</text>
        <dbReference type="Rhea" id="RHEA:22168"/>
        <dbReference type="ChEBI" id="CHEBI:58885"/>
        <dbReference type="ChEBI" id="CHEBI:66914"/>
        <dbReference type="EC" id="5.1.3.2"/>
    </reaction>
</comment>
<organism evidence="13 14">
    <name type="scientific">Polyplax serrata</name>
    <name type="common">Common mouse louse</name>
    <dbReference type="NCBI Taxonomy" id="468196"/>
    <lineage>
        <taxon>Eukaryota</taxon>
        <taxon>Metazoa</taxon>
        <taxon>Ecdysozoa</taxon>
        <taxon>Arthropoda</taxon>
        <taxon>Hexapoda</taxon>
        <taxon>Insecta</taxon>
        <taxon>Pterygota</taxon>
        <taxon>Neoptera</taxon>
        <taxon>Paraneoptera</taxon>
        <taxon>Psocodea</taxon>
        <taxon>Troctomorpha</taxon>
        <taxon>Phthiraptera</taxon>
        <taxon>Anoplura</taxon>
        <taxon>Polyplacidae</taxon>
        <taxon>Polyplax</taxon>
    </lineage>
</organism>
<keyword evidence="7" id="KW-0520">NAD</keyword>
<gene>
    <name evidence="13" type="ORF">RUM43_012640</name>
</gene>